<sequence>MSLNTKPGEEVLTEKEKRKIEDCYILGKLAEDSYSLPTLGRDLGRSVSLTDFSGPDKVVFYIKSLSTEPLLLGERLVMKKK</sequence>
<dbReference type="Proteomes" id="UP000232688">
    <property type="component" value="Unassembled WGS sequence"/>
</dbReference>
<reference evidence="1 2" key="2">
    <citation type="submission" date="2017-10" db="EMBL/GenBank/DDBJ databases">
        <title>Genome analyses suggest a sexual origin of heterokaryosis in a supposedly ancient asexual fungus.</title>
        <authorList>
            <person name="Corradi N."/>
            <person name="Sedzielewska K."/>
            <person name="Noel J."/>
            <person name="Charron P."/>
            <person name="Farinelli L."/>
            <person name="Marton T."/>
            <person name="Kruger M."/>
            <person name="Pelin A."/>
            <person name="Brachmann A."/>
            <person name="Corradi N."/>
        </authorList>
    </citation>
    <scope>NUCLEOTIDE SEQUENCE [LARGE SCALE GENOMIC DNA]</scope>
    <source>
        <strain evidence="1 2">A1</strain>
    </source>
</reference>
<organism evidence="1 2">
    <name type="scientific">Rhizophagus irregularis</name>
    <dbReference type="NCBI Taxonomy" id="588596"/>
    <lineage>
        <taxon>Eukaryota</taxon>
        <taxon>Fungi</taxon>
        <taxon>Fungi incertae sedis</taxon>
        <taxon>Mucoromycota</taxon>
        <taxon>Glomeromycotina</taxon>
        <taxon>Glomeromycetes</taxon>
        <taxon>Glomerales</taxon>
        <taxon>Glomeraceae</taxon>
        <taxon>Rhizophagus</taxon>
    </lineage>
</organism>
<comment type="caution">
    <text evidence="1">The sequence shown here is derived from an EMBL/GenBank/DDBJ whole genome shotgun (WGS) entry which is preliminary data.</text>
</comment>
<protein>
    <submittedName>
        <fullName evidence="1">Uncharacterized protein</fullName>
    </submittedName>
</protein>
<dbReference type="EMBL" id="LLXH01010816">
    <property type="protein sequence ID" value="PKC50163.1"/>
    <property type="molecule type" value="Genomic_DNA"/>
</dbReference>
<reference evidence="1 2" key="1">
    <citation type="submission" date="2017-10" db="EMBL/GenBank/DDBJ databases">
        <title>Extensive intraspecific genome diversity in a model arbuscular mycorrhizal fungus.</title>
        <authorList>
            <person name="Chen E.C.H."/>
            <person name="Morin E."/>
            <person name="Baudet D."/>
            <person name="Noel J."/>
            <person name="Ndikumana S."/>
            <person name="Charron P."/>
            <person name="St-Onge C."/>
            <person name="Giorgi J."/>
            <person name="Grigoriev I.V."/>
            <person name="Roux C."/>
            <person name="Martin F.M."/>
            <person name="Corradi N."/>
        </authorList>
    </citation>
    <scope>NUCLEOTIDE SEQUENCE [LARGE SCALE GENOMIC DNA]</scope>
    <source>
        <strain evidence="1 2">A1</strain>
    </source>
</reference>
<name>A0A2N0QGJ5_9GLOM</name>
<evidence type="ECO:0000313" key="2">
    <source>
        <dbReference type="Proteomes" id="UP000232688"/>
    </source>
</evidence>
<proteinExistence type="predicted"/>
<evidence type="ECO:0000313" key="1">
    <source>
        <dbReference type="EMBL" id="PKC50163.1"/>
    </source>
</evidence>
<gene>
    <name evidence="1" type="ORF">RhiirA1_487181</name>
</gene>
<accession>A0A2N0QGJ5</accession>
<dbReference type="VEuPathDB" id="FungiDB:RhiirA1_487181"/>
<dbReference type="AlphaFoldDB" id="A0A2N0QGJ5"/>